<dbReference type="GO" id="GO:0015297">
    <property type="term" value="F:antiporter activity"/>
    <property type="evidence" value="ECO:0007669"/>
    <property type="project" value="InterPro"/>
</dbReference>
<feature type="transmembrane region" description="Helical" evidence="2">
    <location>
        <begin position="451"/>
        <end position="473"/>
    </location>
</feature>
<feature type="region of interest" description="Disordered" evidence="3">
    <location>
        <begin position="984"/>
        <end position="1026"/>
    </location>
</feature>
<dbReference type="GO" id="GO:0016020">
    <property type="term" value="C:membrane"/>
    <property type="evidence" value="ECO:0007669"/>
    <property type="project" value="InterPro"/>
</dbReference>
<feature type="transmembrane region" description="Helical" evidence="2">
    <location>
        <begin position="352"/>
        <end position="374"/>
    </location>
</feature>
<keyword evidence="2" id="KW-0472">Membrane</keyword>
<evidence type="ECO:0000256" key="3">
    <source>
        <dbReference type="SAM" id="MobiDB-lite"/>
    </source>
</evidence>
<feature type="compositionally biased region" description="Polar residues" evidence="3">
    <location>
        <begin position="1000"/>
        <end position="1010"/>
    </location>
</feature>
<protein>
    <recommendedName>
        <fullName evidence="2">Protein DETOXIFICATION</fullName>
    </recommendedName>
    <alternativeName>
        <fullName evidence="2">Multidrug and toxic compound extrusion protein</fullName>
    </alternativeName>
</protein>
<dbReference type="InterPro" id="IPR002528">
    <property type="entry name" value="MATE_fam"/>
</dbReference>
<feature type="transmembrane region" description="Helical" evidence="2">
    <location>
        <begin position="418"/>
        <end position="439"/>
    </location>
</feature>
<feature type="region of interest" description="Disordered" evidence="3">
    <location>
        <begin position="1116"/>
        <end position="1137"/>
    </location>
</feature>
<feature type="transmembrane region" description="Helical" evidence="2">
    <location>
        <begin position="319"/>
        <end position="340"/>
    </location>
</feature>
<dbReference type="AlphaFoldDB" id="A0A835WLC1"/>
<dbReference type="GO" id="GO:0042910">
    <property type="term" value="F:xenobiotic transmembrane transporter activity"/>
    <property type="evidence" value="ECO:0007669"/>
    <property type="project" value="InterPro"/>
</dbReference>
<dbReference type="OrthoDB" id="2126698at2759"/>
<feature type="region of interest" description="Disordered" evidence="3">
    <location>
        <begin position="823"/>
        <end position="854"/>
    </location>
</feature>
<keyword evidence="5" id="KW-1185">Reference proteome</keyword>
<organism evidence="4 5">
    <name type="scientific">Chlamydomonas schloesseri</name>
    <dbReference type="NCBI Taxonomy" id="2026947"/>
    <lineage>
        <taxon>Eukaryota</taxon>
        <taxon>Viridiplantae</taxon>
        <taxon>Chlorophyta</taxon>
        <taxon>core chlorophytes</taxon>
        <taxon>Chlorophyceae</taxon>
        <taxon>CS clade</taxon>
        <taxon>Chlamydomonadales</taxon>
        <taxon>Chlamydomonadaceae</taxon>
        <taxon>Chlamydomonas</taxon>
    </lineage>
</organism>
<name>A0A835WLC1_9CHLO</name>
<gene>
    <name evidence="4" type="ORF">HYH02_005093</name>
</gene>
<feature type="region of interest" description="Disordered" evidence="3">
    <location>
        <begin position="1203"/>
        <end position="1247"/>
    </location>
</feature>
<reference evidence="4" key="1">
    <citation type="journal article" date="2020" name="bioRxiv">
        <title>Comparative genomics of Chlamydomonas.</title>
        <authorList>
            <person name="Craig R.J."/>
            <person name="Hasan A.R."/>
            <person name="Ness R.W."/>
            <person name="Keightley P.D."/>
        </authorList>
    </citation>
    <scope>NUCLEOTIDE SEQUENCE</scope>
    <source>
        <strain evidence="4">CCAP 11/173</strain>
    </source>
</reference>
<dbReference type="EMBL" id="JAEHOD010000013">
    <property type="protein sequence ID" value="KAG2449560.1"/>
    <property type="molecule type" value="Genomic_DNA"/>
</dbReference>
<keyword evidence="2" id="KW-1133">Transmembrane helix</keyword>
<keyword evidence="2" id="KW-0812">Transmembrane</keyword>
<sequence>MGTGTRERSPSPLRSPLLGDSAFANAPALASAVEREGRGCVPVTARLAKDFVRQLALAGPLGVNLCAANAASIINLLFVARGGTVQLAAAAIGNNVAVMLGRLVLLGLCGALDTLAAQAWGAGKEGRLPLLLQRTVLFLWMHCAAISAAMLALPCGLAALGQDPVLSSMVRTYILALLPSVWLEAVTRPITRVLVARGIASPQMYIALVGLPLNIATNYALVIVAGWEYVGAAAATSASAGYDLLLLLAYVLSSGQWSGVVGTPTRRAFKGWRQLARLAYPAASMKCAESWAFTIMTLAASLLPSACTATAAVGVSYNVYGVLFIAFVACSTAACVTVGNRLGAGDAMGAKFAAVASLLIVPVAWGAAAVALLVPACQNFIINMFVAGESPDAGGGDVPVPDPGGLSPDGGEEALRLVLRHMFIIVAGLVLLDGVQTILSGVIQGCGRQRAGAVVNLVAFYVFAVPMALGMAFRVQLPGAEAAAAAWWGRLLPPGLRGAVVGLGLGPEGLYLGMAVGPVIQTICYTFILLRTNWQKASEQAMHAAMQQSTTSLAGLLASSMRRLDPGALAGPSLVRATSNGSTAMPGTMPWLLPVIEEHSAEGRDSSDGQLCSRHGAGPNGDRPGDSRADILAGFGLDAWSPVRTPPVGSAGQTLLGSSPPTFGPGALIAAGAGGLGAAAVFGASPPRPGPGGAAQVAQRITQARHIAASCGNAAIVTSWPSETPGPAVGDLSPYQAARSHALILDHGSPPPAMDQRLASTLDPSVGAMSTPSTRPSVAGTPAVLLLPLGSVQSRASGLASTTTSAGNTAHGGICFSALAPPASSANGKGPTAESDVEAGTPSGRQEPAPLGAAGASAAAAATASIQARTAAASSARSLLRALLSSTAGTLAVTGPLAVPEKVEAPALVSAAAGAGSRWFRFGWRRSGGTAAEPIKAASTIAVAVGGEELPLQLPGLVAGVTAACGSPAVADVIAAAAGGAGTVPGTARGDPSAKLHGSASKSAQATSGADQGPAGDSVSAPSSASSSASVLGAAADCGSDGDGAAAISMSATSAVARPAAAKLSSKGEVFRSCESLAAAEPGSMDVYAFSPSGTPAGGSWLDNTTPRCTMLATSAGPRPGGATGSAGSAGPARSGGGASLSNMLRVALFGSAAAAATPRAQAPPVAQVIAAISHANGQLGELGPAVEGGSRGRTAQQSAFALPAGGTAGDGSDSDYADARTHRSSSGSASGWATPAAAGSGVDELA</sequence>
<evidence type="ECO:0000256" key="2">
    <source>
        <dbReference type="RuleBase" id="RU004914"/>
    </source>
</evidence>
<evidence type="ECO:0000313" key="4">
    <source>
        <dbReference type="EMBL" id="KAG2449560.1"/>
    </source>
</evidence>
<proteinExistence type="inferred from homology"/>
<comment type="similarity">
    <text evidence="1 2">Belongs to the multi antimicrobial extrusion (MATE) (TC 2.A.66.1) family.</text>
</comment>
<feature type="compositionally biased region" description="Low complexity" evidence="3">
    <location>
        <begin position="1014"/>
        <end position="1026"/>
    </location>
</feature>
<evidence type="ECO:0000256" key="1">
    <source>
        <dbReference type="ARBA" id="ARBA00010199"/>
    </source>
</evidence>
<accession>A0A835WLC1</accession>
<feature type="transmembrane region" description="Helical" evidence="2">
    <location>
        <begin position="204"/>
        <end position="227"/>
    </location>
</feature>
<dbReference type="Proteomes" id="UP000613740">
    <property type="component" value="Unassembled WGS sequence"/>
</dbReference>
<evidence type="ECO:0000313" key="5">
    <source>
        <dbReference type="Proteomes" id="UP000613740"/>
    </source>
</evidence>
<comment type="caution">
    <text evidence="4">The sequence shown here is derived from an EMBL/GenBank/DDBJ whole genome shotgun (WGS) entry which is preliminary data.</text>
</comment>
<dbReference type="PANTHER" id="PTHR11206">
    <property type="entry name" value="MULTIDRUG RESISTANCE PROTEIN"/>
    <property type="match status" value="1"/>
</dbReference>
<feature type="transmembrane region" description="Helical" evidence="2">
    <location>
        <begin position="137"/>
        <end position="159"/>
    </location>
</feature>
<feature type="transmembrane region" description="Helical" evidence="2">
    <location>
        <begin position="290"/>
        <end position="313"/>
    </location>
</feature>
<feature type="region of interest" description="Disordered" evidence="3">
    <location>
        <begin position="600"/>
        <end position="630"/>
    </location>
</feature>
<feature type="transmembrane region" description="Helical" evidence="2">
    <location>
        <begin position="247"/>
        <end position="269"/>
    </location>
</feature>
<feature type="transmembrane region" description="Helical" evidence="2">
    <location>
        <begin position="55"/>
        <end position="80"/>
    </location>
</feature>
<dbReference type="Pfam" id="PF01554">
    <property type="entry name" value="MatE"/>
    <property type="match status" value="2"/>
</dbReference>
<feature type="transmembrane region" description="Helical" evidence="2">
    <location>
        <begin position="92"/>
        <end position="116"/>
    </location>
</feature>